<name>A0A409W6G3_PSICY</name>
<feature type="transmembrane region" description="Helical" evidence="2">
    <location>
        <begin position="110"/>
        <end position="135"/>
    </location>
</feature>
<evidence type="ECO:0000313" key="3">
    <source>
        <dbReference type="EMBL" id="PPQ74078.1"/>
    </source>
</evidence>
<evidence type="ECO:0000256" key="1">
    <source>
        <dbReference type="SAM" id="MobiDB-lite"/>
    </source>
</evidence>
<gene>
    <name evidence="3" type="ORF">CVT25_001464</name>
</gene>
<comment type="caution">
    <text evidence="3">The sequence shown here is derived from an EMBL/GenBank/DDBJ whole genome shotgun (WGS) entry which is preliminary data.</text>
</comment>
<feature type="compositionally biased region" description="Basic and acidic residues" evidence="1">
    <location>
        <begin position="180"/>
        <end position="204"/>
    </location>
</feature>
<keyword evidence="2" id="KW-0472">Membrane</keyword>
<dbReference type="EMBL" id="NHYD01003722">
    <property type="protein sequence ID" value="PPQ74078.1"/>
    <property type="molecule type" value="Genomic_DNA"/>
</dbReference>
<keyword evidence="2" id="KW-1133">Transmembrane helix</keyword>
<reference evidence="3 4" key="1">
    <citation type="journal article" date="2018" name="Evol. Lett.">
        <title>Horizontal gene cluster transfer increased hallucinogenic mushroom diversity.</title>
        <authorList>
            <person name="Reynolds H.T."/>
            <person name="Vijayakumar V."/>
            <person name="Gluck-Thaler E."/>
            <person name="Korotkin H.B."/>
            <person name="Matheny P.B."/>
            <person name="Slot J.C."/>
        </authorList>
    </citation>
    <scope>NUCLEOTIDE SEQUENCE [LARGE SCALE GENOMIC DNA]</scope>
    <source>
        <strain evidence="3 4">2631</strain>
    </source>
</reference>
<protein>
    <submittedName>
        <fullName evidence="3">Uncharacterized protein</fullName>
    </submittedName>
</protein>
<evidence type="ECO:0000256" key="2">
    <source>
        <dbReference type="SAM" id="Phobius"/>
    </source>
</evidence>
<dbReference type="Proteomes" id="UP000283269">
    <property type="component" value="Unassembled WGS sequence"/>
</dbReference>
<feature type="transmembrane region" description="Helical" evidence="2">
    <location>
        <begin position="38"/>
        <end position="56"/>
    </location>
</feature>
<evidence type="ECO:0000313" key="4">
    <source>
        <dbReference type="Proteomes" id="UP000283269"/>
    </source>
</evidence>
<accession>A0A409W6G3</accession>
<feature type="region of interest" description="Disordered" evidence="1">
    <location>
        <begin position="180"/>
        <end position="219"/>
    </location>
</feature>
<keyword evidence="2" id="KW-0812">Transmembrane</keyword>
<proteinExistence type="predicted"/>
<sequence>VWRCYHIWGRSKRVIVVPLALLLLEAGLWVIYNTFVGFAIFTTTIVTTSLIAYKLYSTSISIGASTLQHFRHVVTIVLESAAASSITILIFAIIPFLQWGLSEGFFWRNVYYYMEVLVIAVTGMASTVLVARIALTRANNSAAHSVPTISGLQFQHSRSHTGGYNQSGNADAVSPMRYELEHDETRQDEERAPDKYTHMEEHHTTSCSRVSTDSFKTNG</sequence>
<feature type="non-terminal residue" evidence="3">
    <location>
        <position position="1"/>
    </location>
</feature>
<keyword evidence="4" id="KW-1185">Reference proteome</keyword>
<feature type="transmembrane region" description="Helical" evidence="2">
    <location>
        <begin position="14"/>
        <end position="32"/>
    </location>
</feature>
<dbReference type="AlphaFoldDB" id="A0A409W6G3"/>
<feature type="transmembrane region" description="Helical" evidence="2">
    <location>
        <begin position="76"/>
        <end position="98"/>
    </location>
</feature>
<feature type="compositionally biased region" description="Polar residues" evidence="1">
    <location>
        <begin position="205"/>
        <end position="219"/>
    </location>
</feature>
<organism evidence="3 4">
    <name type="scientific">Psilocybe cyanescens</name>
    <dbReference type="NCBI Taxonomy" id="93625"/>
    <lineage>
        <taxon>Eukaryota</taxon>
        <taxon>Fungi</taxon>
        <taxon>Dikarya</taxon>
        <taxon>Basidiomycota</taxon>
        <taxon>Agaricomycotina</taxon>
        <taxon>Agaricomycetes</taxon>
        <taxon>Agaricomycetidae</taxon>
        <taxon>Agaricales</taxon>
        <taxon>Agaricineae</taxon>
        <taxon>Strophariaceae</taxon>
        <taxon>Psilocybe</taxon>
    </lineage>
</organism>
<dbReference type="InParanoid" id="A0A409W6G3"/>